<dbReference type="Proteomes" id="UP000260025">
    <property type="component" value="Unassembled WGS sequence"/>
</dbReference>
<dbReference type="InterPro" id="IPR054633">
    <property type="entry name" value="BilS"/>
</dbReference>
<name>A0A3E2VPE7_CLOIN</name>
<dbReference type="OrthoDB" id="307208at2"/>
<proteinExistence type="predicted"/>
<evidence type="ECO:0000259" key="1">
    <source>
        <dbReference type="Pfam" id="PF12641"/>
    </source>
</evidence>
<dbReference type="RefSeq" id="WP_117444050.1">
    <property type="nucleotide sequence ID" value="NZ_JAJFEN010000023.1"/>
</dbReference>
<protein>
    <submittedName>
        <fullName evidence="2">Flavodoxin</fullName>
    </submittedName>
</protein>
<organism evidence="2 3">
    <name type="scientific">Clostridium innocuum</name>
    <dbReference type="NCBI Taxonomy" id="1522"/>
    <lineage>
        <taxon>Bacteria</taxon>
        <taxon>Bacillati</taxon>
        <taxon>Bacillota</taxon>
        <taxon>Clostridia</taxon>
        <taxon>Eubacteriales</taxon>
        <taxon>Clostridiaceae</taxon>
        <taxon>Clostridium</taxon>
    </lineage>
</organism>
<sequence length="166" mass="18455">MKGLIVYSSLSGNTKKIAEAIAEVAEDSELISVKEFQPSMLAHFDLFYIGYWVDKGDCDAAALRVLDLLKEQQIVLFGTLGAAEQTDYYDMVKKRVEAHAANNHILGHFLCQGAVGEAVIARYRSMLAEHPEDEHRKQQLANYENGKSHPDEQDLANARAFAQTIG</sequence>
<dbReference type="GO" id="GO:0010181">
    <property type="term" value="F:FMN binding"/>
    <property type="evidence" value="ECO:0007669"/>
    <property type="project" value="InterPro"/>
</dbReference>
<dbReference type="GO" id="GO:0070819">
    <property type="term" value="F:menaquinone-dependent protoporphyrinogen oxidase activity"/>
    <property type="evidence" value="ECO:0007669"/>
    <property type="project" value="TreeGrafter"/>
</dbReference>
<feature type="domain" description="Flavodoxin-like" evidence="1">
    <location>
        <begin position="4"/>
        <end position="163"/>
    </location>
</feature>
<dbReference type="NCBIfam" id="NF045594">
    <property type="entry name" value="flavodox_BilS"/>
    <property type="match status" value="1"/>
</dbReference>
<dbReference type="Gene3D" id="3.40.50.360">
    <property type="match status" value="1"/>
</dbReference>
<dbReference type="PROSITE" id="PS00201">
    <property type="entry name" value="FLAVODOXIN"/>
    <property type="match status" value="1"/>
</dbReference>
<evidence type="ECO:0000313" key="2">
    <source>
        <dbReference type="EMBL" id="RGC12608.1"/>
    </source>
</evidence>
<gene>
    <name evidence="2" type="ORF">DXA38_16010</name>
</gene>
<dbReference type="InterPro" id="IPR052200">
    <property type="entry name" value="Protoporphyrinogen_IX_DH"/>
</dbReference>
<dbReference type="GO" id="GO:0016651">
    <property type="term" value="F:oxidoreductase activity, acting on NAD(P)H"/>
    <property type="evidence" value="ECO:0007669"/>
    <property type="project" value="UniProtKB-ARBA"/>
</dbReference>
<dbReference type="PANTHER" id="PTHR38030">
    <property type="entry name" value="PROTOPORPHYRINOGEN IX DEHYDROGENASE [MENAQUINONE]"/>
    <property type="match status" value="1"/>
</dbReference>
<dbReference type="EMBL" id="QVEV01000028">
    <property type="protein sequence ID" value="RGC12608.1"/>
    <property type="molecule type" value="Genomic_DNA"/>
</dbReference>
<dbReference type="GO" id="GO:0006783">
    <property type="term" value="P:heme biosynthetic process"/>
    <property type="evidence" value="ECO:0007669"/>
    <property type="project" value="TreeGrafter"/>
</dbReference>
<dbReference type="PANTHER" id="PTHR38030:SF2">
    <property type="entry name" value="PROTOPORPHYRINOGEN IX DEHYDROGENASE [QUINONE]"/>
    <property type="match status" value="1"/>
</dbReference>
<reference evidence="2 3" key="1">
    <citation type="submission" date="2018-08" db="EMBL/GenBank/DDBJ databases">
        <title>A genome reference for cultivated species of the human gut microbiota.</title>
        <authorList>
            <person name="Zou Y."/>
            <person name="Xue W."/>
            <person name="Luo G."/>
        </authorList>
    </citation>
    <scope>NUCLEOTIDE SEQUENCE [LARGE SCALE GENOMIC DNA]</scope>
    <source>
        <strain evidence="2 3">OF01-2LB</strain>
    </source>
</reference>
<dbReference type="SUPFAM" id="SSF52218">
    <property type="entry name" value="Flavoproteins"/>
    <property type="match status" value="1"/>
</dbReference>
<evidence type="ECO:0000313" key="3">
    <source>
        <dbReference type="Proteomes" id="UP000260025"/>
    </source>
</evidence>
<dbReference type="InterPro" id="IPR001226">
    <property type="entry name" value="Flavodoxin_CS"/>
</dbReference>
<accession>A0A3E2VPE7</accession>
<dbReference type="GO" id="GO:0009055">
    <property type="term" value="F:electron transfer activity"/>
    <property type="evidence" value="ECO:0007669"/>
    <property type="project" value="InterPro"/>
</dbReference>
<dbReference type="InterPro" id="IPR029039">
    <property type="entry name" value="Flavoprotein-like_sf"/>
</dbReference>
<dbReference type="InterPro" id="IPR008254">
    <property type="entry name" value="Flavodoxin/NO_synth"/>
</dbReference>
<comment type="caution">
    <text evidence="2">The sequence shown here is derived from an EMBL/GenBank/DDBJ whole genome shotgun (WGS) entry which is preliminary data.</text>
</comment>
<dbReference type="AlphaFoldDB" id="A0A3E2VPE7"/>
<dbReference type="Pfam" id="PF12641">
    <property type="entry name" value="Flavodoxin_3"/>
    <property type="match status" value="1"/>
</dbReference>